<evidence type="ECO:0000313" key="4">
    <source>
        <dbReference type="EMBL" id="CAF4637746.1"/>
    </source>
</evidence>
<dbReference type="EMBL" id="CAJOBP010028653">
    <property type="protein sequence ID" value="CAF4637746.1"/>
    <property type="molecule type" value="Genomic_DNA"/>
</dbReference>
<gene>
    <name evidence="1" type="ORF">GRG538_LOCUS482</name>
    <name evidence="3" type="ORF">HFQ381_LOCUS28944</name>
    <name evidence="5" type="ORF">QYT958_LOCUS25689</name>
    <name evidence="2" type="ORF">TIS948_LOCUS26716</name>
    <name evidence="4" type="ORF">UJA718_LOCUS32945</name>
</gene>
<dbReference type="Proteomes" id="UP000663825">
    <property type="component" value="Unassembled WGS sequence"/>
</dbReference>
<dbReference type="OrthoDB" id="119028at2759"/>
<protein>
    <submittedName>
        <fullName evidence="5">Uncharacterized protein</fullName>
    </submittedName>
</protein>
<organism evidence="5 6">
    <name type="scientific">Rotaria socialis</name>
    <dbReference type="NCBI Taxonomy" id="392032"/>
    <lineage>
        <taxon>Eukaryota</taxon>
        <taxon>Metazoa</taxon>
        <taxon>Spiralia</taxon>
        <taxon>Gnathifera</taxon>
        <taxon>Rotifera</taxon>
        <taxon>Eurotatoria</taxon>
        <taxon>Bdelloidea</taxon>
        <taxon>Philodinida</taxon>
        <taxon>Philodinidae</taxon>
        <taxon>Rotaria</taxon>
    </lineage>
</organism>
<accession>A0A821QYD7</accession>
<evidence type="ECO:0000313" key="7">
    <source>
        <dbReference type="Proteomes" id="UP000663873"/>
    </source>
</evidence>
<evidence type="ECO:0000313" key="5">
    <source>
        <dbReference type="EMBL" id="CAF4830553.1"/>
    </source>
</evidence>
<dbReference type="Proteomes" id="UP000663848">
    <property type="component" value="Unassembled WGS sequence"/>
</dbReference>
<dbReference type="AlphaFoldDB" id="A0A821QYD7"/>
<dbReference type="Proteomes" id="UP000663872">
    <property type="component" value="Unassembled WGS sequence"/>
</dbReference>
<dbReference type="EMBL" id="CAJOBR010005865">
    <property type="protein sequence ID" value="CAF4830553.1"/>
    <property type="molecule type" value="Genomic_DNA"/>
</dbReference>
<reference evidence="5" key="1">
    <citation type="submission" date="2021-02" db="EMBL/GenBank/DDBJ databases">
        <authorList>
            <person name="Nowell W R."/>
        </authorList>
    </citation>
    <scope>NUCLEOTIDE SEQUENCE</scope>
</reference>
<comment type="caution">
    <text evidence="5">The sequence shown here is derived from an EMBL/GenBank/DDBJ whole genome shotgun (WGS) entry which is preliminary data.</text>
</comment>
<dbReference type="Proteomes" id="UP000663873">
    <property type="component" value="Unassembled WGS sequence"/>
</dbReference>
<dbReference type="EMBL" id="CAJOBO010004335">
    <property type="protein sequence ID" value="CAF4518153.1"/>
    <property type="molecule type" value="Genomic_DNA"/>
</dbReference>
<evidence type="ECO:0000313" key="3">
    <source>
        <dbReference type="EMBL" id="CAF4518153.1"/>
    </source>
</evidence>
<evidence type="ECO:0000313" key="2">
    <source>
        <dbReference type="EMBL" id="CAF3389629.1"/>
    </source>
</evidence>
<dbReference type="Proteomes" id="UP000663851">
    <property type="component" value="Unassembled WGS sequence"/>
</dbReference>
<dbReference type="EMBL" id="CAJNXB010004709">
    <property type="protein sequence ID" value="CAF3389629.1"/>
    <property type="molecule type" value="Genomic_DNA"/>
</dbReference>
<evidence type="ECO:0000313" key="6">
    <source>
        <dbReference type="Proteomes" id="UP000663848"/>
    </source>
</evidence>
<dbReference type="EMBL" id="CAJNYT010000013">
    <property type="protein sequence ID" value="CAF3300106.1"/>
    <property type="molecule type" value="Genomic_DNA"/>
</dbReference>
<evidence type="ECO:0000313" key="1">
    <source>
        <dbReference type="EMBL" id="CAF3300106.1"/>
    </source>
</evidence>
<proteinExistence type="predicted"/>
<sequence>MEVIEVAQCESDKSDEEVAEENDGINGNKRIPKKKKLAKCWIKESTFDNAGEAEASIIDKCLGELEKWCQNNVNVPTDENEAFVVSYKILYDNEDDEDVEEKDGNKFRILISSLHLLNIISMSSHLCSDATYKLVWQSFPVLIVGTTDFNKAFHLFGLAICSNWIEQNK</sequence>
<keyword evidence="7" id="KW-1185">Reference proteome</keyword>
<name>A0A821QYD7_9BILA</name>